<accession>A0A418YJF0</accession>
<evidence type="ECO:0000259" key="2">
    <source>
        <dbReference type="Pfam" id="PF19419"/>
    </source>
</evidence>
<dbReference type="Proteomes" id="UP000283469">
    <property type="component" value="Unassembled WGS sequence"/>
</dbReference>
<name>A0A418YJF0_9SPHN</name>
<proteinExistence type="predicted"/>
<dbReference type="InterPro" id="IPR046025">
    <property type="entry name" value="DUF5983"/>
</dbReference>
<gene>
    <name evidence="3" type="ORF">D0Z70_23470</name>
</gene>
<keyword evidence="4" id="KW-1185">Reference proteome</keyword>
<dbReference type="AlphaFoldDB" id="A0A418YJF0"/>
<dbReference type="RefSeq" id="WP_119750545.1">
    <property type="nucleotide sequence ID" value="NZ_QVRA01000048.1"/>
</dbReference>
<feature type="region of interest" description="Disordered" evidence="1">
    <location>
        <begin position="92"/>
        <end position="127"/>
    </location>
</feature>
<sequence>MRRVHSCICSTAHLPVQERIAIDALIARSPRRRGRIIVEHTDLSIEPHQYGFFVHLGVLDDHLERPDTLSPELWRLLAHAHDAGATWISFDCDEPPSSEFPTFDDDSRRTPCGTFDQPLRKQGRDDA</sequence>
<dbReference type="EMBL" id="QVRA01000048">
    <property type="protein sequence ID" value="RJG51093.1"/>
    <property type="molecule type" value="Genomic_DNA"/>
</dbReference>
<dbReference type="Pfam" id="PF19419">
    <property type="entry name" value="DUF5983"/>
    <property type="match status" value="1"/>
</dbReference>
<protein>
    <recommendedName>
        <fullName evidence="2">DUF5983 domain-containing protein</fullName>
    </recommendedName>
</protein>
<comment type="caution">
    <text evidence="3">The sequence shown here is derived from an EMBL/GenBank/DDBJ whole genome shotgun (WGS) entry which is preliminary data.</text>
</comment>
<organism evidence="3 4">
    <name type="scientific">Sphingobium terrigena</name>
    <dbReference type="NCBI Taxonomy" id="2304063"/>
    <lineage>
        <taxon>Bacteria</taxon>
        <taxon>Pseudomonadati</taxon>
        <taxon>Pseudomonadota</taxon>
        <taxon>Alphaproteobacteria</taxon>
        <taxon>Sphingomonadales</taxon>
        <taxon>Sphingomonadaceae</taxon>
        <taxon>Sphingobium</taxon>
    </lineage>
</organism>
<evidence type="ECO:0000256" key="1">
    <source>
        <dbReference type="SAM" id="MobiDB-lite"/>
    </source>
</evidence>
<reference evidence="3 4" key="1">
    <citation type="submission" date="2018-08" db="EMBL/GenBank/DDBJ databases">
        <title>Sphingobium sp. EO9.</title>
        <authorList>
            <person name="Park Y."/>
            <person name="Kim K.H."/>
            <person name="Jeon C.O."/>
        </authorList>
    </citation>
    <scope>NUCLEOTIDE SEQUENCE [LARGE SCALE GENOMIC DNA]</scope>
    <source>
        <strain evidence="3 4">EO9</strain>
    </source>
</reference>
<feature type="compositionally biased region" description="Basic and acidic residues" evidence="1">
    <location>
        <begin position="118"/>
        <end position="127"/>
    </location>
</feature>
<evidence type="ECO:0000313" key="3">
    <source>
        <dbReference type="EMBL" id="RJG51093.1"/>
    </source>
</evidence>
<dbReference type="OrthoDB" id="7468443at2"/>
<feature type="domain" description="DUF5983" evidence="2">
    <location>
        <begin position="7"/>
        <end position="105"/>
    </location>
</feature>
<evidence type="ECO:0000313" key="4">
    <source>
        <dbReference type="Proteomes" id="UP000283469"/>
    </source>
</evidence>